<feature type="transmembrane region" description="Helical" evidence="1">
    <location>
        <begin position="357"/>
        <end position="378"/>
    </location>
</feature>
<sequence>MRIFIIVILFFLTCCVGLFINQEFFGKRYQFEKPIPFSGPAIYNPYKSITTKNWVKCNFHAHTKVWLGITNGHGTAKDIHAAYKDLHYGFHAVSNYHDIDTTEAGQPNYISAYEHGYNYNKTHQLVLGSSEVTWLDYLFTQSINNKQYIIERLHQTGSVVILNHPGLRKGYSTDELSKLNGYDCMEVLNPSVISTAGWDAALSAGKQVFIVGDDDIHDVFSKDRLGQMCTFVNVSENQAENVFRALKTGQSYGVVIGSKQQIDSIPRLQNLSLSQDTISIQMDQSAKKVTLTGQNGRILAHFKNTGDIKYVLRENDHYVRATFFYKNGTQVYLNPVFFIPKSGYIPFQLVDDNTETLTFRLLGTILISVWLVLIRRLIPKKKKLMERKLKSIHSNAFGISE</sequence>
<dbReference type="AlphaFoldDB" id="A0A4U6DEC8"/>
<comment type="caution">
    <text evidence="2">The sequence shown here is derived from an EMBL/GenBank/DDBJ whole genome shotgun (WGS) entry which is preliminary data.</text>
</comment>
<reference evidence="2 3" key="1">
    <citation type="submission" date="2019-05" db="EMBL/GenBank/DDBJ databases">
        <title>Dyadobacter AR-3-8 sp. nov., isolated from arctic soil.</title>
        <authorList>
            <person name="Chaudhary D.K."/>
        </authorList>
    </citation>
    <scope>NUCLEOTIDE SEQUENCE [LARGE SCALE GENOMIC DNA]</scope>
    <source>
        <strain evidence="2 3">AR-3-8</strain>
    </source>
</reference>
<keyword evidence="1" id="KW-0812">Transmembrane</keyword>
<accession>A0A4U6DEC8</accession>
<organism evidence="2 3">
    <name type="scientific">Dyadobacter frigoris</name>
    <dbReference type="NCBI Taxonomy" id="2576211"/>
    <lineage>
        <taxon>Bacteria</taxon>
        <taxon>Pseudomonadati</taxon>
        <taxon>Bacteroidota</taxon>
        <taxon>Cytophagia</taxon>
        <taxon>Cytophagales</taxon>
        <taxon>Spirosomataceae</taxon>
        <taxon>Dyadobacter</taxon>
    </lineage>
</organism>
<gene>
    <name evidence="2" type="ORF">FDK13_08675</name>
</gene>
<dbReference type="Gene3D" id="3.20.20.140">
    <property type="entry name" value="Metal-dependent hydrolases"/>
    <property type="match status" value="1"/>
</dbReference>
<evidence type="ECO:0000313" key="3">
    <source>
        <dbReference type="Proteomes" id="UP000304900"/>
    </source>
</evidence>
<keyword evidence="1" id="KW-0472">Membrane</keyword>
<proteinExistence type="predicted"/>
<keyword evidence="3" id="KW-1185">Reference proteome</keyword>
<dbReference type="Proteomes" id="UP000304900">
    <property type="component" value="Unassembled WGS sequence"/>
</dbReference>
<keyword evidence="1" id="KW-1133">Transmembrane helix</keyword>
<name>A0A4U6DEC8_9BACT</name>
<dbReference type="RefSeq" id="WP_137339581.1">
    <property type="nucleotide sequence ID" value="NZ_BSQH01000010.1"/>
</dbReference>
<dbReference type="InterPro" id="IPR016195">
    <property type="entry name" value="Pol/histidinol_Pase-like"/>
</dbReference>
<protein>
    <submittedName>
        <fullName evidence="2">Uncharacterized protein</fullName>
    </submittedName>
</protein>
<dbReference type="SUPFAM" id="SSF89550">
    <property type="entry name" value="PHP domain-like"/>
    <property type="match status" value="1"/>
</dbReference>
<evidence type="ECO:0000313" key="2">
    <source>
        <dbReference type="EMBL" id="TKT92854.1"/>
    </source>
</evidence>
<dbReference type="OrthoDB" id="9804333at2"/>
<dbReference type="EMBL" id="SZVO01000003">
    <property type="protein sequence ID" value="TKT92854.1"/>
    <property type="molecule type" value="Genomic_DNA"/>
</dbReference>
<evidence type="ECO:0000256" key="1">
    <source>
        <dbReference type="SAM" id="Phobius"/>
    </source>
</evidence>